<keyword evidence="1" id="KW-0694">RNA-binding</keyword>
<reference evidence="3 4" key="1">
    <citation type="submission" date="2019-08" db="EMBL/GenBank/DDBJ databases">
        <title>Bacillus genomes from the desert of Cuatro Cienegas, Coahuila.</title>
        <authorList>
            <person name="Olmedo-Alvarez G."/>
        </authorList>
    </citation>
    <scope>NUCLEOTIDE SEQUENCE [LARGE SCALE GENOMIC DNA]</scope>
    <source>
        <strain evidence="3 4">CH128b_4D</strain>
    </source>
</reference>
<feature type="domain" description="RNA-binding S4" evidence="2">
    <location>
        <begin position="116"/>
        <end position="161"/>
    </location>
</feature>
<dbReference type="Gene3D" id="3.10.290.10">
    <property type="entry name" value="RNA-binding S4 domain"/>
    <property type="match status" value="1"/>
</dbReference>
<dbReference type="PROSITE" id="PS50889">
    <property type="entry name" value="S4"/>
    <property type="match status" value="1"/>
</dbReference>
<evidence type="ECO:0000313" key="4">
    <source>
        <dbReference type="Proteomes" id="UP000325182"/>
    </source>
</evidence>
<dbReference type="RefSeq" id="WP_148953650.1">
    <property type="nucleotide sequence ID" value="NZ_VTEG01000004.1"/>
</dbReference>
<dbReference type="InterPro" id="IPR036986">
    <property type="entry name" value="S4_RNA-bd_sf"/>
</dbReference>
<dbReference type="SUPFAM" id="SSF55174">
    <property type="entry name" value="Alpha-L RNA-binding motif"/>
    <property type="match status" value="1"/>
</dbReference>
<dbReference type="AlphaFoldDB" id="A0A5D4MEM8"/>
<evidence type="ECO:0000313" key="3">
    <source>
        <dbReference type="EMBL" id="TYR99948.1"/>
    </source>
</evidence>
<organism evidence="3 4">
    <name type="scientific">Rossellomorea vietnamensis</name>
    <dbReference type="NCBI Taxonomy" id="218284"/>
    <lineage>
        <taxon>Bacteria</taxon>
        <taxon>Bacillati</taxon>
        <taxon>Bacillota</taxon>
        <taxon>Bacilli</taxon>
        <taxon>Bacillales</taxon>
        <taxon>Bacillaceae</taxon>
        <taxon>Rossellomorea</taxon>
    </lineage>
</organism>
<comment type="caution">
    <text evidence="3">The sequence shown here is derived from an EMBL/GenBank/DDBJ whole genome shotgun (WGS) entry which is preliminary data.</text>
</comment>
<evidence type="ECO:0000256" key="1">
    <source>
        <dbReference type="PROSITE-ProRule" id="PRU00182"/>
    </source>
</evidence>
<dbReference type="InterPro" id="IPR002942">
    <property type="entry name" value="S4_RNA-bd"/>
</dbReference>
<gene>
    <name evidence="3" type="ORF">FZC84_09060</name>
</gene>
<dbReference type="CDD" id="cd00165">
    <property type="entry name" value="S4"/>
    <property type="match status" value="1"/>
</dbReference>
<sequence length="169" mass="19982">MKTVCLKWQLIDAESELFIERHCSNCGRTVRFQDTLVRRHNANGKNIFRFAIYKCEKNHTWNRKLETYKSFSSHVKLYKELHDRQDEVKQDDIDKFISKGHSRVLIDIEDVHGVFRLDKLLSDRISLLSRTRSAELIREGSILVNDGIVKRSRRLNSGDKITMLLEEMF</sequence>
<evidence type="ECO:0000259" key="2">
    <source>
        <dbReference type="Pfam" id="PF01479"/>
    </source>
</evidence>
<dbReference type="GO" id="GO:0003723">
    <property type="term" value="F:RNA binding"/>
    <property type="evidence" value="ECO:0007669"/>
    <property type="project" value="UniProtKB-KW"/>
</dbReference>
<name>A0A5D4MEM8_9BACI</name>
<accession>A0A5D4MEM8</accession>
<protein>
    <submittedName>
        <fullName evidence="3">Cytoplasmic protein</fullName>
    </submittedName>
</protein>
<dbReference type="Pfam" id="PF01479">
    <property type="entry name" value="S4"/>
    <property type="match status" value="1"/>
</dbReference>
<dbReference type="Proteomes" id="UP000325182">
    <property type="component" value="Unassembled WGS sequence"/>
</dbReference>
<proteinExistence type="predicted"/>
<dbReference type="EMBL" id="VTEG01000004">
    <property type="protein sequence ID" value="TYR99948.1"/>
    <property type="molecule type" value="Genomic_DNA"/>
</dbReference>